<evidence type="ECO:0000313" key="3">
    <source>
        <dbReference type="Proteomes" id="UP000002668"/>
    </source>
</evidence>
<dbReference type="OrthoDB" id="3693677at2759"/>
<evidence type="ECO:0000313" key="2">
    <source>
        <dbReference type="EMBL" id="CBX98547.1"/>
    </source>
</evidence>
<dbReference type="VEuPathDB" id="FungiDB:LEMA_P077860.1"/>
<feature type="compositionally biased region" description="Polar residues" evidence="1">
    <location>
        <begin position="73"/>
        <end position="82"/>
    </location>
</feature>
<dbReference type="Proteomes" id="UP000002668">
    <property type="component" value="Genome"/>
</dbReference>
<evidence type="ECO:0000256" key="1">
    <source>
        <dbReference type="SAM" id="MobiDB-lite"/>
    </source>
</evidence>
<organism evidence="3">
    <name type="scientific">Leptosphaeria maculans (strain JN3 / isolate v23.1.3 / race Av1-4-5-6-7-8)</name>
    <name type="common">Blackleg fungus</name>
    <name type="synonym">Phoma lingam</name>
    <dbReference type="NCBI Taxonomy" id="985895"/>
    <lineage>
        <taxon>Eukaryota</taxon>
        <taxon>Fungi</taxon>
        <taxon>Dikarya</taxon>
        <taxon>Ascomycota</taxon>
        <taxon>Pezizomycotina</taxon>
        <taxon>Dothideomycetes</taxon>
        <taxon>Pleosporomycetidae</taxon>
        <taxon>Pleosporales</taxon>
        <taxon>Pleosporineae</taxon>
        <taxon>Leptosphaeriaceae</taxon>
        <taxon>Plenodomus</taxon>
        <taxon>Plenodomus lingam/Leptosphaeria maculans species complex</taxon>
    </lineage>
</organism>
<feature type="region of interest" description="Disordered" evidence="1">
    <location>
        <begin position="66"/>
        <end position="136"/>
    </location>
</feature>
<feature type="region of interest" description="Disordered" evidence="1">
    <location>
        <begin position="212"/>
        <end position="248"/>
    </location>
</feature>
<name>E5A4J9_LEPMJ</name>
<accession>E5A4J9</accession>
<dbReference type="HOGENOM" id="CLU_402818_0_0_1"/>
<reference evidence="3" key="1">
    <citation type="journal article" date="2011" name="Nat. Commun.">
        <title>Effector diversification within compartments of the Leptosphaeria maculans genome affected by Repeat-Induced Point mutations.</title>
        <authorList>
            <person name="Rouxel T."/>
            <person name="Grandaubert J."/>
            <person name="Hane J.K."/>
            <person name="Hoede C."/>
            <person name="van de Wouw A.P."/>
            <person name="Couloux A."/>
            <person name="Dominguez V."/>
            <person name="Anthouard V."/>
            <person name="Bally P."/>
            <person name="Bourras S."/>
            <person name="Cozijnsen A.J."/>
            <person name="Ciuffetti L.M."/>
            <person name="Degrave A."/>
            <person name="Dilmaghani A."/>
            <person name="Duret L."/>
            <person name="Fudal I."/>
            <person name="Goodwin S.B."/>
            <person name="Gout L."/>
            <person name="Glaser N."/>
            <person name="Linglin J."/>
            <person name="Kema G.H.J."/>
            <person name="Lapalu N."/>
            <person name="Lawrence C.B."/>
            <person name="May K."/>
            <person name="Meyer M."/>
            <person name="Ollivier B."/>
            <person name="Poulain J."/>
            <person name="Schoch C.L."/>
            <person name="Simon A."/>
            <person name="Spatafora J.W."/>
            <person name="Stachowiak A."/>
            <person name="Turgeon B.G."/>
            <person name="Tyler B.M."/>
            <person name="Vincent D."/>
            <person name="Weissenbach J."/>
            <person name="Amselem J."/>
            <person name="Quesneville H."/>
            <person name="Oliver R.P."/>
            <person name="Wincker P."/>
            <person name="Balesdent M.-H."/>
            <person name="Howlett B.J."/>
        </authorList>
    </citation>
    <scope>NUCLEOTIDE SEQUENCE [LARGE SCALE GENOMIC DNA]</scope>
    <source>
        <strain evidence="3">JN3 / isolate v23.1.3 / race Av1-4-5-6-7-8</strain>
    </source>
</reference>
<dbReference type="InParanoid" id="E5A4J9"/>
<dbReference type="AlphaFoldDB" id="E5A4J9"/>
<feature type="compositionally biased region" description="Low complexity" evidence="1">
    <location>
        <begin position="83"/>
        <end position="113"/>
    </location>
</feature>
<keyword evidence="3" id="KW-1185">Reference proteome</keyword>
<protein>
    <submittedName>
        <fullName evidence="2">Predicted protein</fullName>
    </submittedName>
</protein>
<proteinExistence type="predicted"/>
<dbReference type="eggNOG" id="ENOG502T5TS">
    <property type="taxonomic scope" value="Eukaryota"/>
</dbReference>
<dbReference type="OMA" id="VERNWIM"/>
<gene>
    <name evidence="2" type="ORF">LEMA_P077860.1</name>
</gene>
<dbReference type="EMBL" id="FP929134">
    <property type="protein sequence ID" value="CBX98547.1"/>
    <property type="molecule type" value="Genomic_DNA"/>
</dbReference>
<sequence length="683" mass="76497">MQHMIPASFTMPLTTLFARRSAQHMSNGTTVQASNDTTIMVPAEPVHHKRNSSGGRIAAGFRKIFSGRDHDNSTSQVSVDTPSSQLSESQRSRPSSPETASTPPSTAGSSSPGLANKNARTDLEPAATSPEVRRTTESLCEAPIHATTGPHDDIVSAAPAQESNHHDAIMAAYAKAEEILAARHATLQTKAEDGKGLKKHLGLKLKNITAKEAAKAKETHTAGAGPSLPRPEPAPRSTEVRRQPQTASDAMAMLERRERIMSITYGAVFYGCQDAYDKLERLNNHFCDRDSGLKPLNADIVIGFGDYHLRANDLGFFEHTWIARYNYFRLFQRKLNSREISIDDYEFLVEQLFPADDAQLLDPEDFDIYLEPLVEEGIFDMDQFLLLRDLGVSQEEMDRTIHYTHPDVAPRVQARRNADNKYFRMPQRAMRTGSIDLPGQPRRDDNLHQYLQLLVEAAVYKQTHYRGFYFGNAAAELGRFHQAYALSEKDKLLPPELTDYNRSWTYAESRLLERGQLLCNLLKQYQAGTITDFGVLRVVRATLVPLPGQPRFGRTYLEKMLYDRSVGAGMAIHQIPEILSLMREHDSVMSCPTVRQTMIADMQNTAVAFEAEEKIRLADIKADRRTFKKQLKKELGVWGRVKRKAKGVFGRKKAVVEAEGFNPFSPEHGSCVPEGKADGSFYA</sequence>